<dbReference type="PROSITE" id="PS50001">
    <property type="entry name" value="SH2"/>
    <property type="match status" value="1"/>
</dbReference>
<dbReference type="InterPro" id="IPR036860">
    <property type="entry name" value="SH2_dom_sf"/>
</dbReference>
<dbReference type="PRINTS" id="PR00401">
    <property type="entry name" value="SH2DOMAIN"/>
</dbReference>
<feature type="compositionally biased region" description="Low complexity" evidence="5">
    <location>
        <begin position="179"/>
        <end position="201"/>
    </location>
</feature>
<feature type="compositionally biased region" description="Polar residues" evidence="5">
    <location>
        <begin position="349"/>
        <end position="361"/>
    </location>
</feature>
<evidence type="ECO:0000256" key="4">
    <source>
        <dbReference type="PROSITE-ProRule" id="PRU00191"/>
    </source>
</evidence>
<accession>A0AAV3AWG4</accession>
<feature type="domain" description="SH2" evidence="6">
    <location>
        <begin position="376"/>
        <end position="471"/>
    </location>
</feature>
<dbReference type="GO" id="GO:0007165">
    <property type="term" value="P:signal transduction"/>
    <property type="evidence" value="ECO:0007669"/>
    <property type="project" value="UniProtKB-ARBA"/>
</dbReference>
<dbReference type="GO" id="GO:0001784">
    <property type="term" value="F:phosphotyrosine residue binding"/>
    <property type="evidence" value="ECO:0007669"/>
    <property type="project" value="TreeGrafter"/>
</dbReference>
<dbReference type="Pfam" id="PF00017">
    <property type="entry name" value="SH2"/>
    <property type="match status" value="1"/>
</dbReference>
<comment type="caution">
    <text evidence="7">The sequence shown here is derived from an EMBL/GenBank/DDBJ whole genome shotgun (WGS) entry which is preliminary data.</text>
</comment>
<keyword evidence="1" id="KW-0597">Phosphoprotein</keyword>
<gene>
    <name evidence="7" type="ORF">GDO54_007471</name>
</gene>
<evidence type="ECO:0000256" key="5">
    <source>
        <dbReference type="SAM" id="MobiDB-lite"/>
    </source>
</evidence>
<dbReference type="Proteomes" id="UP001181693">
    <property type="component" value="Unassembled WGS sequence"/>
</dbReference>
<evidence type="ECO:0000259" key="6">
    <source>
        <dbReference type="PROSITE" id="PS50001"/>
    </source>
</evidence>
<evidence type="ECO:0000313" key="8">
    <source>
        <dbReference type="Proteomes" id="UP001181693"/>
    </source>
</evidence>
<sequence length="476" mass="50997">MLLSGHSPASASGTQQQSVEASRTVRAEPSRASLSSRGSSGSASSTGQQCAGSMAKWIKEHLGFKSSKPPPPAPPKPDYRPCLAGGGQSHHHHLHSTGLQFPPLGQPDILAAYKLQKERDFEDPYTTSSNTASTSLPNSSVLPTAPPASAAQSPSSPSPDVKYVSPKHRLIKVDTAEKGASSPNSSTNPTAPNSSSPGGSAIKSPPATAVAPQLEDPKQDKVVIVEDYADPFDAKQGPGSQVTAEIVTENDGYMEPYEAQKMMAVEIKVIKDLPWPPPVGQLDSNTAAQESDVSTSLSHQPPSSPSLPSQNSLEDTNAQFDGADKTGMSSSKEDRLRHTNRHSAGSLKATKNPSVEHTNSVGERIDPSLPLESQFWYHGAISRTDAESLLRLCKEASYLVRNSETGKIDFSLSLKSSQGFMHMKLSRTKENQYILGQNSQPFNSVPEIIHYYTTRKLPIKGAEHMSLLYPVAVRTL</sequence>
<protein>
    <recommendedName>
        <fullName evidence="6">SH2 domain-containing protein</fullName>
    </recommendedName>
</protein>
<name>A0AAV3AWG4_PYXAD</name>
<feature type="region of interest" description="Disordered" evidence="5">
    <location>
        <begin position="1"/>
        <end position="219"/>
    </location>
</feature>
<feature type="region of interest" description="Disordered" evidence="5">
    <location>
        <begin position="280"/>
        <end position="365"/>
    </location>
</feature>
<dbReference type="EMBL" id="DYDO01000002">
    <property type="protein sequence ID" value="DBA31678.1"/>
    <property type="molecule type" value="Genomic_DNA"/>
</dbReference>
<dbReference type="SMART" id="SM00252">
    <property type="entry name" value="SH2"/>
    <property type="match status" value="1"/>
</dbReference>
<dbReference type="PANTHER" id="PTHR15127">
    <property type="entry name" value="HEAVYWEIGHT, ISOFORM A"/>
    <property type="match status" value="1"/>
</dbReference>
<proteinExistence type="predicted"/>
<dbReference type="InterPro" id="IPR000980">
    <property type="entry name" value="SH2"/>
</dbReference>
<feature type="compositionally biased region" description="Low complexity" evidence="5">
    <location>
        <begin position="294"/>
        <end position="313"/>
    </location>
</feature>
<feature type="compositionally biased region" description="Polar residues" evidence="5">
    <location>
        <begin position="125"/>
        <end position="142"/>
    </location>
</feature>
<feature type="compositionally biased region" description="Polar residues" evidence="5">
    <location>
        <begin position="7"/>
        <end position="21"/>
    </location>
</feature>
<dbReference type="PANTHER" id="PTHR15127:SF28">
    <property type="entry name" value="SH2 DOMAIN-CONTAINING ADAPTER PROTEIN F"/>
    <property type="match status" value="1"/>
</dbReference>
<dbReference type="InterPro" id="IPR051846">
    <property type="entry name" value="SH2_domain_adapters"/>
</dbReference>
<dbReference type="FunFam" id="3.30.505.10:FF:000021">
    <property type="entry name" value="Putative SH2 domain-containing adapter protein F"/>
    <property type="match status" value="1"/>
</dbReference>
<evidence type="ECO:0000256" key="1">
    <source>
        <dbReference type="ARBA" id="ARBA00022553"/>
    </source>
</evidence>
<feature type="compositionally biased region" description="Low complexity" evidence="5">
    <location>
        <begin position="147"/>
        <end position="159"/>
    </location>
</feature>
<reference evidence="7" key="1">
    <citation type="thesis" date="2020" institute="ProQuest LLC" country="789 East Eisenhower Parkway, Ann Arbor, MI, USA">
        <title>Comparative Genomics and Chromosome Evolution.</title>
        <authorList>
            <person name="Mudd A.B."/>
        </authorList>
    </citation>
    <scope>NUCLEOTIDE SEQUENCE</scope>
    <source>
        <strain evidence="7">1538</strain>
        <tissue evidence="7">Blood</tissue>
    </source>
</reference>
<dbReference type="GO" id="GO:0006915">
    <property type="term" value="P:apoptotic process"/>
    <property type="evidence" value="ECO:0007669"/>
    <property type="project" value="UniProtKB-KW"/>
</dbReference>
<evidence type="ECO:0000313" key="7">
    <source>
        <dbReference type="EMBL" id="DBA31678.1"/>
    </source>
</evidence>
<evidence type="ECO:0000256" key="2">
    <source>
        <dbReference type="ARBA" id="ARBA00022703"/>
    </source>
</evidence>
<keyword evidence="3 4" id="KW-0727">SH2 domain</keyword>
<dbReference type="SUPFAM" id="SSF55550">
    <property type="entry name" value="SH2 domain"/>
    <property type="match status" value="1"/>
</dbReference>
<organism evidence="7 8">
    <name type="scientific">Pyxicephalus adspersus</name>
    <name type="common">African bullfrog</name>
    <dbReference type="NCBI Taxonomy" id="30357"/>
    <lineage>
        <taxon>Eukaryota</taxon>
        <taxon>Metazoa</taxon>
        <taxon>Chordata</taxon>
        <taxon>Craniata</taxon>
        <taxon>Vertebrata</taxon>
        <taxon>Euteleostomi</taxon>
        <taxon>Amphibia</taxon>
        <taxon>Batrachia</taxon>
        <taxon>Anura</taxon>
        <taxon>Neobatrachia</taxon>
        <taxon>Ranoidea</taxon>
        <taxon>Pyxicephalidae</taxon>
        <taxon>Pyxicephalinae</taxon>
        <taxon>Pyxicephalus</taxon>
    </lineage>
</organism>
<feature type="compositionally biased region" description="Polar residues" evidence="5">
    <location>
        <begin position="282"/>
        <end position="293"/>
    </location>
</feature>
<keyword evidence="8" id="KW-1185">Reference proteome</keyword>
<keyword evidence="2" id="KW-0053">Apoptosis</keyword>
<evidence type="ECO:0000256" key="3">
    <source>
        <dbReference type="ARBA" id="ARBA00022999"/>
    </source>
</evidence>
<dbReference type="Gene3D" id="3.30.505.10">
    <property type="entry name" value="SH2 domain"/>
    <property type="match status" value="1"/>
</dbReference>
<dbReference type="AlphaFoldDB" id="A0AAV3AWG4"/>
<feature type="compositionally biased region" description="Low complexity" evidence="5">
    <location>
        <begin position="30"/>
        <end position="45"/>
    </location>
</feature>